<dbReference type="EMBL" id="JABFAD010000008">
    <property type="protein sequence ID" value="MBA0804462.1"/>
    <property type="molecule type" value="Genomic_DNA"/>
</dbReference>
<reference evidence="2 3" key="1">
    <citation type="journal article" date="2019" name="Genome Biol. Evol.">
        <title>Insights into the evolution of the New World diploid cottons (Gossypium, subgenus Houzingenia) based on genome sequencing.</title>
        <authorList>
            <person name="Grover C.E."/>
            <person name="Arick M.A. 2nd"/>
            <person name="Thrash A."/>
            <person name="Conover J.L."/>
            <person name="Sanders W.S."/>
            <person name="Peterson D.G."/>
            <person name="Frelichowski J.E."/>
            <person name="Scheffler J.A."/>
            <person name="Scheffler B.E."/>
            <person name="Wendel J.F."/>
        </authorList>
    </citation>
    <scope>NUCLEOTIDE SEQUENCE [LARGE SCALE GENOMIC DNA]</scope>
    <source>
        <strain evidence="2">0</strain>
        <tissue evidence="2">Leaf</tissue>
    </source>
</reference>
<dbReference type="OrthoDB" id="413760at2759"/>
<sequence>MSQDVAKKYSLGGYTIDGNKPTSGSPMCQKEKLSKEDEVEKIDETFYRSLVGCLMYLMTTRPEVVNTDVKLAPLRDNATVAQIKHHSDEQAKTYKAMSCIQNDILDVIFMRIMACEIPNEVWNKLKEEF</sequence>
<organism evidence="2 3">
    <name type="scientific">Gossypium harknessii</name>
    <dbReference type="NCBI Taxonomy" id="34285"/>
    <lineage>
        <taxon>Eukaryota</taxon>
        <taxon>Viridiplantae</taxon>
        <taxon>Streptophyta</taxon>
        <taxon>Embryophyta</taxon>
        <taxon>Tracheophyta</taxon>
        <taxon>Spermatophyta</taxon>
        <taxon>Magnoliopsida</taxon>
        <taxon>eudicotyledons</taxon>
        <taxon>Gunneridae</taxon>
        <taxon>Pentapetalae</taxon>
        <taxon>rosids</taxon>
        <taxon>malvids</taxon>
        <taxon>Malvales</taxon>
        <taxon>Malvaceae</taxon>
        <taxon>Malvoideae</taxon>
        <taxon>Gossypium</taxon>
    </lineage>
</organism>
<evidence type="ECO:0000313" key="3">
    <source>
        <dbReference type="Proteomes" id="UP000593560"/>
    </source>
</evidence>
<gene>
    <name evidence="2" type="ORF">Gohar_004045</name>
</gene>
<dbReference type="AlphaFoldDB" id="A0A7J9H3V8"/>
<keyword evidence="3" id="KW-1185">Reference proteome</keyword>
<accession>A0A7J9H3V8</accession>
<comment type="caution">
    <text evidence="2">The sequence shown here is derived from an EMBL/GenBank/DDBJ whole genome shotgun (WGS) entry which is preliminary data.</text>
</comment>
<evidence type="ECO:0000313" key="2">
    <source>
        <dbReference type="EMBL" id="MBA0804462.1"/>
    </source>
</evidence>
<name>A0A7J9H3V8_9ROSI</name>
<evidence type="ECO:0008006" key="4">
    <source>
        <dbReference type="Google" id="ProtNLM"/>
    </source>
</evidence>
<dbReference type="Proteomes" id="UP000593560">
    <property type="component" value="Unassembled WGS sequence"/>
</dbReference>
<proteinExistence type="predicted"/>
<protein>
    <recommendedName>
        <fullName evidence="4">Reverse transcriptase Ty1/copia-type domain-containing protein</fullName>
    </recommendedName>
</protein>
<evidence type="ECO:0000256" key="1">
    <source>
        <dbReference type="SAM" id="MobiDB-lite"/>
    </source>
</evidence>
<feature type="region of interest" description="Disordered" evidence="1">
    <location>
        <begin position="17"/>
        <end position="37"/>
    </location>
</feature>